<evidence type="ECO:0000313" key="3">
    <source>
        <dbReference type="EMBL" id="KAJ4006381.1"/>
    </source>
</evidence>
<reference evidence="3" key="1">
    <citation type="submission" date="2022-10" db="EMBL/GenBank/DDBJ databases">
        <title>Fusarium specimens isolated from Avocado Roots.</title>
        <authorList>
            <person name="Stajich J."/>
            <person name="Roper C."/>
            <person name="Heimlech-Rivalta G."/>
        </authorList>
    </citation>
    <scope>NUCLEOTIDE SEQUENCE</scope>
    <source>
        <strain evidence="3">CF00143</strain>
    </source>
</reference>
<feature type="signal peptide" evidence="1">
    <location>
        <begin position="1"/>
        <end position="23"/>
    </location>
</feature>
<dbReference type="Pfam" id="PF23584">
    <property type="entry name" value="DUF7136"/>
    <property type="match status" value="1"/>
</dbReference>
<dbReference type="Proteomes" id="UP001152130">
    <property type="component" value="Unassembled WGS sequence"/>
</dbReference>
<accession>A0A9W8PGP0</accession>
<keyword evidence="4" id="KW-1185">Reference proteome</keyword>
<proteinExistence type="predicted"/>
<sequence length="150" mass="17553">MHISNIPYTVLVCCFLMFRKAAAKDPTRGSPPLKIDLIFPRNETYNPSPMFPIIFSYGNPEMIPLFEPIISYTVWNPSNYNKSIHTELRDKPFVNRSSSNPHIEFDYYSYPFNTEGTWELSVHLRWANCYVQSPRERDLDERSSSPQKVP</sequence>
<organism evidence="3 4">
    <name type="scientific">Fusarium irregulare</name>
    <dbReference type="NCBI Taxonomy" id="2494466"/>
    <lineage>
        <taxon>Eukaryota</taxon>
        <taxon>Fungi</taxon>
        <taxon>Dikarya</taxon>
        <taxon>Ascomycota</taxon>
        <taxon>Pezizomycotina</taxon>
        <taxon>Sordariomycetes</taxon>
        <taxon>Hypocreomycetidae</taxon>
        <taxon>Hypocreales</taxon>
        <taxon>Nectriaceae</taxon>
        <taxon>Fusarium</taxon>
        <taxon>Fusarium incarnatum-equiseti species complex</taxon>
    </lineage>
</organism>
<dbReference type="InterPro" id="IPR055560">
    <property type="entry name" value="DUF7136"/>
</dbReference>
<gene>
    <name evidence="3" type="ORF">NW766_010466</name>
</gene>
<feature type="domain" description="DUF7136" evidence="2">
    <location>
        <begin position="33"/>
        <end position="136"/>
    </location>
</feature>
<comment type="caution">
    <text evidence="3">The sequence shown here is derived from an EMBL/GenBank/DDBJ whole genome shotgun (WGS) entry which is preliminary data.</text>
</comment>
<protein>
    <recommendedName>
        <fullName evidence="2">DUF7136 domain-containing protein</fullName>
    </recommendedName>
</protein>
<evidence type="ECO:0000256" key="1">
    <source>
        <dbReference type="SAM" id="SignalP"/>
    </source>
</evidence>
<feature type="chain" id="PRO_5040965765" description="DUF7136 domain-containing protein" evidence="1">
    <location>
        <begin position="24"/>
        <end position="150"/>
    </location>
</feature>
<dbReference type="AlphaFoldDB" id="A0A9W8PGP0"/>
<keyword evidence="1" id="KW-0732">Signal</keyword>
<name>A0A9W8PGP0_9HYPO</name>
<evidence type="ECO:0000259" key="2">
    <source>
        <dbReference type="Pfam" id="PF23584"/>
    </source>
</evidence>
<dbReference type="EMBL" id="JAPDHF010000019">
    <property type="protein sequence ID" value="KAJ4006381.1"/>
    <property type="molecule type" value="Genomic_DNA"/>
</dbReference>
<evidence type="ECO:0000313" key="4">
    <source>
        <dbReference type="Proteomes" id="UP001152130"/>
    </source>
</evidence>